<protein>
    <submittedName>
        <fullName evidence="3">Uncharacterized protein</fullName>
    </submittedName>
</protein>
<proteinExistence type="predicted"/>
<dbReference type="OrthoDB" id="6413868at2759"/>
<feature type="compositionally biased region" description="Polar residues" evidence="1">
    <location>
        <begin position="189"/>
        <end position="201"/>
    </location>
</feature>
<name>A0A7R8UJ61_HERIL</name>
<feature type="chain" id="PRO_5031108575" evidence="2">
    <location>
        <begin position="22"/>
        <end position="618"/>
    </location>
</feature>
<keyword evidence="2" id="KW-0732">Signal</keyword>
<feature type="region of interest" description="Disordered" evidence="1">
    <location>
        <begin position="158"/>
        <end position="289"/>
    </location>
</feature>
<feature type="region of interest" description="Disordered" evidence="1">
    <location>
        <begin position="115"/>
        <end position="145"/>
    </location>
</feature>
<feature type="compositionally biased region" description="Polar residues" evidence="1">
    <location>
        <begin position="170"/>
        <end position="179"/>
    </location>
</feature>
<feature type="signal peptide" evidence="2">
    <location>
        <begin position="1"/>
        <end position="21"/>
    </location>
</feature>
<evidence type="ECO:0000256" key="2">
    <source>
        <dbReference type="SAM" id="SignalP"/>
    </source>
</evidence>
<dbReference type="Gene3D" id="2.20.20.160">
    <property type="match status" value="1"/>
</dbReference>
<dbReference type="OMA" id="HTMNEQA"/>
<feature type="region of interest" description="Disordered" evidence="1">
    <location>
        <begin position="568"/>
        <end position="607"/>
    </location>
</feature>
<organism evidence="3 4">
    <name type="scientific">Hermetia illucens</name>
    <name type="common">Black soldier fly</name>
    <dbReference type="NCBI Taxonomy" id="343691"/>
    <lineage>
        <taxon>Eukaryota</taxon>
        <taxon>Metazoa</taxon>
        <taxon>Ecdysozoa</taxon>
        <taxon>Arthropoda</taxon>
        <taxon>Hexapoda</taxon>
        <taxon>Insecta</taxon>
        <taxon>Pterygota</taxon>
        <taxon>Neoptera</taxon>
        <taxon>Endopterygota</taxon>
        <taxon>Diptera</taxon>
        <taxon>Brachycera</taxon>
        <taxon>Stratiomyomorpha</taxon>
        <taxon>Stratiomyidae</taxon>
        <taxon>Hermetiinae</taxon>
        <taxon>Hermetia</taxon>
    </lineage>
</organism>
<dbReference type="Proteomes" id="UP000594454">
    <property type="component" value="Chromosome 2"/>
</dbReference>
<dbReference type="InParanoid" id="A0A7R8UJ61"/>
<dbReference type="AlphaFoldDB" id="A0A7R8UJ61"/>
<sequence>MNSIRANLVFVPFVLLTFTLSAVEPSREIPGAIELVGYSSRKARMNAESFDESQTVTLPMEKEKADIETVKRNIDAYNKLMKVDTKKLTNQQKDMLERIVERVARLKAVLDVDSSNNHTKDTKDLDATTASIDKPTTPMTPDASTATSAEMITTTLITDTTLKPDKNEARANNNLSPNHVNRDSLPKLRQTTTPKYSSGKTTTKRNIAHRVSLKHGSATTTSTSSTSPSTNPSHNAPVVTATPLQHSKQHAKPLNTPPSAVQETSTTKQLPQSSDIAEESTSAVNGGGSITSDLIYDSNETASSIIDTLANHAREDYYTKGPLSENNKGKKPSATAKPTKYHYYPHNQHIYLLPECAIQQVCNAVYVRLNYTQPLCACPSRYRDPCSASLNEDDQHTTKLIGNSKKKAITLAKTCEATTEMRECRSPKDWSLLALQNTRTGKSHYLVICRCPDHFKLEGPMAHDQPTYASVPGIRVFGMMCVRPGFSIRKPSAQPPKRYQLQKPLFMQNSNQYTSNKDTRPTYQDDSYQMQHQANYQYLNRPESSSIINISNAQDFVDSISLNNFDGIYGRNNERKGETTTAESKTKTKREKRSTAADDNPPFPWDRLEQFQDSIVWD</sequence>
<feature type="compositionally biased region" description="Basic residues" evidence="1">
    <location>
        <begin position="202"/>
        <end position="213"/>
    </location>
</feature>
<keyword evidence="4" id="KW-1185">Reference proteome</keyword>
<dbReference type="EMBL" id="LR899010">
    <property type="protein sequence ID" value="CAD7081519.1"/>
    <property type="molecule type" value="Genomic_DNA"/>
</dbReference>
<evidence type="ECO:0000313" key="3">
    <source>
        <dbReference type="EMBL" id="CAD7081519.1"/>
    </source>
</evidence>
<accession>A0A7R8UJ61</accession>
<reference evidence="3 4" key="1">
    <citation type="submission" date="2020-11" db="EMBL/GenBank/DDBJ databases">
        <authorList>
            <person name="Wallbank WR R."/>
            <person name="Pardo Diaz C."/>
            <person name="Kozak K."/>
            <person name="Martin S."/>
            <person name="Jiggins C."/>
            <person name="Moest M."/>
            <person name="Warren A I."/>
            <person name="Generalovic N T."/>
            <person name="Byers J.R.P. K."/>
            <person name="Montejo-Kovacevich G."/>
            <person name="Yen C E."/>
        </authorList>
    </citation>
    <scope>NUCLEOTIDE SEQUENCE [LARGE SCALE GENOMIC DNA]</scope>
</reference>
<gene>
    <name evidence="3" type="ORF">HERILL_LOCUS4618</name>
</gene>
<feature type="compositionally biased region" description="Low complexity" evidence="1">
    <location>
        <begin position="219"/>
        <end position="233"/>
    </location>
</feature>
<feature type="compositionally biased region" description="Polar residues" evidence="1">
    <location>
        <begin position="257"/>
        <end position="284"/>
    </location>
</feature>
<evidence type="ECO:0000313" key="4">
    <source>
        <dbReference type="Proteomes" id="UP000594454"/>
    </source>
</evidence>
<evidence type="ECO:0000256" key="1">
    <source>
        <dbReference type="SAM" id="MobiDB-lite"/>
    </source>
</evidence>